<feature type="transmembrane region" description="Helical" evidence="6">
    <location>
        <begin position="482"/>
        <end position="503"/>
    </location>
</feature>
<dbReference type="PANTHER" id="PTHR10877:SF183">
    <property type="entry name" value="AT14535P-RELATED"/>
    <property type="match status" value="1"/>
</dbReference>
<organism evidence="8 9">
    <name type="scientific">Perkinsus olseni</name>
    <name type="common">Perkinsus atlanticus</name>
    <dbReference type="NCBI Taxonomy" id="32597"/>
    <lineage>
        <taxon>Eukaryota</taxon>
        <taxon>Sar</taxon>
        <taxon>Alveolata</taxon>
        <taxon>Perkinsozoa</taxon>
        <taxon>Perkinsea</taxon>
        <taxon>Perkinsida</taxon>
        <taxon>Perkinsidae</taxon>
        <taxon>Perkinsus</taxon>
    </lineage>
</organism>
<feature type="compositionally biased region" description="Basic and acidic residues" evidence="5">
    <location>
        <begin position="962"/>
        <end position="976"/>
    </location>
</feature>
<dbReference type="Gene3D" id="1.10.287.70">
    <property type="match status" value="1"/>
</dbReference>
<dbReference type="InterPro" id="IPR013122">
    <property type="entry name" value="PKD1_2_channel"/>
</dbReference>
<dbReference type="PANTHER" id="PTHR10877">
    <property type="entry name" value="POLYCYSTIN FAMILY MEMBER"/>
    <property type="match status" value="1"/>
</dbReference>
<feature type="transmembrane region" description="Helical" evidence="6">
    <location>
        <begin position="316"/>
        <end position="338"/>
    </location>
</feature>
<keyword evidence="4 6" id="KW-0472">Membrane</keyword>
<sequence length="976" mass="112021">MHLQNFRDRLYMENRMISHGKVEIGFMLFCLFYVITIYLNFKWPVPVDISSDLLAGIKTTKTFDSMLELIQSEPQRLKPFELFGQDRATVTVTSNPNSTDGPDVHVKAMKPLKRPVLALLPMIVIHRGKPLDRCGPPTARELSQRFPAYMKCRLFLAGHSGVNSTNSDRVFNVSRDNCAVDGNLPRVLQNCVGSDSADEAPPEVSKQFSNHFWVKMKHFASPWPWEHSERHVDVFPYAPPDQIPTIASDFINHDLVAHSVTRVEIRRVFYYHLDDPNHGVVFVYVETSFEVRDTNYVYPRYQAETVENMKAVPVTLLLAVLFAAIDGGVQVMMILSNIRRERGRRLMHELNQLAKLSGSVGHVYSYGNLASDVTIMALGIFRMVVVANDWMERSVSDLLLNDDVRTLRPFLPDLDPLTDAGVRSYVDKYDKMRETIYWIRLVRRVEIVLFMVIIFRLVKFPAGHPKVAALIRTISLARDELVHFFLLFFSFQAALLVAALMCFGDTAERFSSPLELMYLQFQLLTGEWPFEDFEEPMLQRTTAMSLWMTTYGLVVFFTLINFFIAIISRAFGEAQGELEHFPVAQQFITDVFHLILTSATSWLGLKRTFSYDYGGAHYRQEDPTFHLERLQDELIVTHLKRTESYGGLRGGDNIVLEQHQDDEGQQQLEAVNVNWERRAHVDLIPQHDRLHMEAMTVSAREIINQIREKRYIRGFDDDGMQDMFMHYMKLYGRQPHQFLHRDFQLPERDPIFDLHTVVQAFSKSIDTTLTVGFRRTIALLKDLRQSELDCVSKAREMEQLLPAMETARCASEQLERKVFGRPLRDDEDAGELLAQRRSRLRDMTNRLNAHVMSTASMLDQYLPPPDWRQRLAAQGKTVSGGGRGDAVMQKRRAEEQKKRQLEALIAYRARKAPPKAPSMAMNPDTGREGAGSTAQIAGAKSRPVVKGAKLKAPPYKKASPSEIRRMLEEAKRNRQR</sequence>
<feature type="transmembrane region" description="Helical" evidence="6">
    <location>
        <begin position="441"/>
        <end position="462"/>
    </location>
</feature>
<reference evidence="8 9" key="1">
    <citation type="submission" date="2020-04" db="EMBL/GenBank/DDBJ databases">
        <title>Perkinsus olseni comparative genomics.</title>
        <authorList>
            <person name="Bogema D.R."/>
        </authorList>
    </citation>
    <scope>NUCLEOTIDE SEQUENCE [LARGE SCALE GENOMIC DNA]</scope>
    <source>
        <strain evidence="8 9">ATCC PRA-207</strain>
    </source>
</reference>
<keyword evidence="3 6" id="KW-1133">Transmembrane helix</keyword>
<feature type="domain" description="Polycystin cation channel PKD1/PKD2" evidence="7">
    <location>
        <begin position="427"/>
        <end position="573"/>
    </location>
</feature>
<protein>
    <recommendedName>
        <fullName evidence="7">Polycystin cation channel PKD1/PKD2 domain-containing protein</fullName>
    </recommendedName>
</protein>
<evidence type="ECO:0000313" key="8">
    <source>
        <dbReference type="EMBL" id="KAF4749987.1"/>
    </source>
</evidence>
<feature type="transmembrane region" description="Helical" evidence="6">
    <location>
        <begin position="546"/>
        <end position="567"/>
    </location>
</feature>
<name>A0A7J6TZF4_PEROL</name>
<evidence type="ECO:0000256" key="4">
    <source>
        <dbReference type="ARBA" id="ARBA00023136"/>
    </source>
</evidence>
<dbReference type="EMBL" id="JABANO010007514">
    <property type="protein sequence ID" value="KAF4749987.1"/>
    <property type="molecule type" value="Genomic_DNA"/>
</dbReference>
<accession>A0A7J6TZF4</accession>
<gene>
    <name evidence="8" type="ORF">FOZ63_012082</name>
</gene>
<proteinExistence type="predicted"/>
<dbReference type="GO" id="GO:0016020">
    <property type="term" value="C:membrane"/>
    <property type="evidence" value="ECO:0007669"/>
    <property type="project" value="UniProtKB-SubCell"/>
</dbReference>
<dbReference type="InterPro" id="IPR051223">
    <property type="entry name" value="Polycystin"/>
</dbReference>
<evidence type="ECO:0000256" key="5">
    <source>
        <dbReference type="SAM" id="MobiDB-lite"/>
    </source>
</evidence>
<comment type="caution">
    <text evidence="8">The sequence shown here is derived from an EMBL/GenBank/DDBJ whole genome shotgun (WGS) entry which is preliminary data.</text>
</comment>
<keyword evidence="9" id="KW-1185">Reference proteome</keyword>
<dbReference type="Pfam" id="PF08016">
    <property type="entry name" value="PKD_channel"/>
    <property type="match status" value="1"/>
</dbReference>
<evidence type="ECO:0000259" key="7">
    <source>
        <dbReference type="Pfam" id="PF08016"/>
    </source>
</evidence>
<evidence type="ECO:0000256" key="1">
    <source>
        <dbReference type="ARBA" id="ARBA00004141"/>
    </source>
</evidence>
<dbReference type="Proteomes" id="UP000553632">
    <property type="component" value="Unassembled WGS sequence"/>
</dbReference>
<evidence type="ECO:0000256" key="3">
    <source>
        <dbReference type="ARBA" id="ARBA00022989"/>
    </source>
</evidence>
<comment type="subcellular location">
    <subcellularLocation>
        <location evidence="1">Membrane</location>
        <topology evidence="1">Multi-pass membrane protein</topology>
    </subcellularLocation>
</comment>
<feature type="transmembrane region" description="Helical" evidence="6">
    <location>
        <begin position="21"/>
        <end position="41"/>
    </location>
</feature>
<dbReference type="AlphaFoldDB" id="A0A7J6TZF4"/>
<evidence type="ECO:0000256" key="2">
    <source>
        <dbReference type="ARBA" id="ARBA00022692"/>
    </source>
</evidence>
<evidence type="ECO:0000256" key="6">
    <source>
        <dbReference type="SAM" id="Phobius"/>
    </source>
</evidence>
<keyword evidence="2 6" id="KW-0812">Transmembrane</keyword>
<evidence type="ECO:0000313" key="9">
    <source>
        <dbReference type="Proteomes" id="UP000553632"/>
    </source>
</evidence>
<feature type="region of interest" description="Disordered" evidence="5">
    <location>
        <begin position="912"/>
        <end position="976"/>
    </location>
</feature>